<keyword evidence="2" id="KW-0805">Transcription regulation</keyword>
<keyword evidence="5" id="KW-0539">Nucleus</keyword>
<reference evidence="9" key="2">
    <citation type="journal article" date="2017" name="J. Anim. Genet.">
        <title>Multiple reference genome sequences of hot pepper reveal the massive evolution of plant disease resistance genes by retroduplication.</title>
        <authorList>
            <person name="Kim S."/>
            <person name="Park J."/>
            <person name="Yeom S.-I."/>
            <person name="Kim Y.-M."/>
            <person name="Seo E."/>
            <person name="Kim K.-T."/>
            <person name="Kim M.-S."/>
            <person name="Lee J.M."/>
            <person name="Cheong K."/>
            <person name="Shin H.-S."/>
            <person name="Kim S.-B."/>
            <person name="Han K."/>
            <person name="Lee J."/>
            <person name="Park M."/>
            <person name="Lee H.-A."/>
            <person name="Lee H.-Y."/>
            <person name="Lee Y."/>
            <person name="Oh S."/>
            <person name="Lee J.H."/>
            <person name="Choi E."/>
            <person name="Choi E."/>
            <person name="Lee S.E."/>
            <person name="Jeon J."/>
            <person name="Kim H."/>
            <person name="Choi G."/>
            <person name="Song H."/>
            <person name="Lee J."/>
            <person name="Lee S.-C."/>
            <person name="Kwon J.-K."/>
            <person name="Lee H.-Y."/>
            <person name="Koo N."/>
            <person name="Hong Y."/>
            <person name="Kim R.W."/>
            <person name="Kang W.-H."/>
            <person name="Huh J.H."/>
            <person name="Kang B.-C."/>
            <person name="Yang T.-J."/>
            <person name="Lee Y.-H."/>
            <person name="Bennetzen J.L."/>
            <person name="Choi D."/>
        </authorList>
    </citation>
    <scope>NUCLEOTIDE SEQUENCE [LARGE SCALE GENOMIC DNA]</scope>
    <source>
        <strain evidence="9">cv. PBC81</strain>
    </source>
</reference>
<dbReference type="InterPro" id="IPR036879">
    <property type="entry name" value="TF_MADSbox_sf"/>
</dbReference>
<dbReference type="Gene3D" id="3.40.1810.10">
    <property type="entry name" value="Transcription factor, MADS-box"/>
    <property type="match status" value="1"/>
</dbReference>
<evidence type="ECO:0000313" key="9">
    <source>
        <dbReference type="Proteomes" id="UP000224567"/>
    </source>
</evidence>
<dbReference type="GO" id="GO:0000981">
    <property type="term" value="F:DNA-binding transcription factor activity, RNA polymerase II-specific"/>
    <property type="evidence" value="ECO:0007669"/>
    <property type="project" value="TreeGrafter"/>
</dbReference>
<dbReference type="GO" id="GO:0005634">
    <property type="term" value="C:nucleus"/>
    <property type="evidence" value="ECO:0007669"/>
    <property type="project" value="UniProtKB-SubCell"/>
</dbReference>
<dbReference type="GO" id="GO:0046983">
    <property type="term" value="F:protein dimerization activity"/>
    <property type="evidence" value="ECO:0007669"/>
    <property type="project" value="InterPro"/>
</dbReference>
<dbReference type="PANTHER" id="PTHR11945:SF769">
    <property type="entry name" value="AGAMOUS-LIKE MADS-BOX PROTEIN AGL62"/>
    <property type="match status" value="1"/>
</dbReference>
<gene>
    <name evidence="8" type="ORF">CQW23_31038</name>
</gene>
<dbReference type="InterPro" id="IPR002100">
    <property type="entry name" value="TF_MADSbox"/>
</dbReference>
<feature type="compositionally biased region" description="Basic and acidic residues" evidence="6">
    <location>
        <begin position="42"/>
        <end position="59"/>
    </location>
</feature>
<evidence type="ECO:0000256" key="1">
    <source>
        <dbReference type="ARBA" id="ARBA00004123"/>
    </source>
</evidence>
<dbReference type="EMBL" id="MLFT02000118">
    <property type="protein sequence ID" value="PHT29361.1"/>
    <property type="molecule type" value="Genomic_DNA"/>
</dbReference>
<reference evidence="8 9" key="1">
    <citation type="journal article" date="2017" name="Genome Biol.">
        <title>New reference genome sequences of hot pepper reveal the massive evolution of plant disease-resistance genes by retroduplication.</title>
        <authorList>
            <person name="Kim S."/>
            <person name="Park J."/>
            <person name="Yeom S.I."/>
            <person name="Kim Y.M."/>
            <person name="Seo E."/>
            <person name="Kim K.T."/>
            <person name="Kim M.S."/>
            <person name="Lee J.M."/>
            <person name="Cheong K."/>
            <person name="Shin H.S."/>
            <person name="Kim S.B."/>
            <person name="Han K."/>
            <person name="Lee J."/>
            <person name="Park M."/>
            <person name="Lee H.A."/>
            <person name="Lee H.Y."/>
            <person name="Lee Y."/>
            <person name="Oh S."/>
            <person name="Lee J.H."/>
            <person name="Choi E."/>
            <person name="Choi E."/>
            <person name="Lee S.E."/>
            <person name="Jeon J."/>
            <person name="Kim H."/>
            <person name="Choi G."/>
            <person name="Song H."/>
            <person name="Lee J."/>
            <person name="Lee S.C."/>
            <person name="Kwon J.K."/>
            <person name="Lee H.Y."/>
            <person name="Koo N."/>
            <person name="Hong Y."/>
            <person name="Kim R.W."/>
            <person name="Kang W.H."/>
            <person name="Huh J.H."/>
            <person name="Kang B.C."/>
            <person name="Yang T.J."/>
            <person name="Lee Y.H."/>
            <person name="Bennetzen J.L."/>
            <person name="Choi D."/>
        </authorList>
    </citation>
    <scope>NUCLEOTIDE SEQUENCE [LARGE SCALE GENOMIC DNA]</scope>
    <source>
        <strain evidence="9">cv. PBC81</strain>
    </source>
</reference>
<accession>A0A2G2V8P0</accession>
<name>A0A2G2V8P0_CAPBA</name>
<dbReference type="Pfam" id="PF00319">
    <property type="entry name" value="SRF-TF"/>
    <property type="match status" value="1"/>
</dbReference>
<dbReference type="OrthoDB" id="1898716at2759"/>
<dbReference type="PROSITE" id="PS50066">
    <property type="entry name" value="MADS_BOX_2"/>
    <property type="match status" value="1"/>
</dbReference>
<proteinExistence type="predicted"/>
<evidence type="ECO:0000256" key="6">
    <source>
        <dbReference type="SAM" id="MobiDB-lite"/>
    </source>
</evidence>
<dbReference type="FunFam" id="3.40.1810.10:FF:000006">
    <property type="entry name" value="Agamous-like MADS-box protein AGL62"/>
    <property type="match status" value="1"/>
</dbReference>
<dbReference type="SUPFAM" id="SSF55455">
    <property type="entry name" value="SRF-like"/>
    <property type="match status" value="1"/>
</dbReference>
<keyword evidence="9" id="KW-1185">Reference proteome</keyword>
<protein>
    <recommendedName>
        <fullName evidence="7">MADS-box domain-containing protein</fullName>
    </recommendedName>
</protein>
<evidence type="ECO:0000256" key="3">
    <source>
        <dbReference type="ARBA" id="ARBA00023125"/>
    </source>
</evidence>
<evidence type="ECO:0000256" key="2">
    <source>
        <dbReference type="ARBA" id="ARBA00023015"/>
    </source>
</evidence>
<evidence type="ECO:0000313" key="8">
    <source>
        <dbReference type="EMBL" id="PHT29361.1"/>
    </source>
</evidence>
<sequence>MMYESNGFEGAAQRQRHELNNKWGVWIGRLGSSIQNSCHAQLYEEKPRNNTGKKYDRNSTRSKGSLSTDRLLDSGKHSDLGKECTSGGMVKQNIGNSNIKALGAEIKNHNYYFLVSQILSSVNLAMARLSKGRKKVEIVKMKNESSMQVTFSKRRAGLFKKASELCTLCGAEIAIVVFSPGKANKVYSFGHPSVELLVDTFLGRGLPPPNDDDRHNHLIRAHRNTGQRGLNKEVMDMQESLHKEKAIGKSLLESGRGAYDRVCESPIIEGLSLSQLEQLKKALESQKRKVEFEAELQQMGSDAQLPLLTFGSALSPTSGDGASSSHDPMLVHPFLIRAGGSTSSVVPF</sequence>
<keyword evidence="4" id="KW-0804">Transcription</keyword>
<dbReference type="Proteomes" id="UP000224567">
    <property type="component" value="Unassembled WGS sequence"/>
</dbReference>
<evidence type="ECO:0000256" key="5">
    <source>
        <dbReference type="ARBA" id="ARBA00023242"/>
    </source>
</evidence>
<feature type="domain" description="MADS-box" evidence="7">
    <location>
        <begin position="131"/>
        <end position="179"/>
    </location>
</feature>
<comment type="subcellular location">
    <subcellularLocation>
        <location evidence="1">Nucleus</location>
    </subcellularLocation>
</comment>
<comment type="caution">
    <text evidence="8">The sequence shown here is derived from an EMBL/GenBank/DDBJ whole genome shotgun (WGS) entry which is preliminary data.</text>
</comment>
<keyword evidence="3" id="KW-0238">DNA-binding</keyword>
<dbReference type="PANTHER" id="PTHR11945">
    <property type="entry name" value="MADS BOX PROTEIN"/>
    <property type="match status" value="1"/>
</dbReference>
<evidence type="ECO:0000256" key="4">
    <source>
        <dbReference type="ARBA" id="ARBA00023163"/>
    </source>
</evidence>
<dbReference type="GO" id="GO:0000978">
    <property type="term" value="F:RNA polymerase II cis-regulatory region sequence-specific DNA binding"/>
    <property type="evidence" value="ECO:0007669"/>
    <property type="project" value="TreeGrafter"/>
</dbReference>
<evidence type="ECO:0000259" key="7">
    <source>
        <dbReference type="PROSITE" id="PS50066"/>
    </source>
</evidence>
<feature type="region of interest" description="Disordered" evidence="6">
    <location>
        <begin position="41"/>
        <end position="77"/>
    </location>
</feature>
<organism evidence="8 9">
    <name type="scientific">Capsicum baccatum</name>
    <name type="common">Peruvian pepper</name>
    <dbReference type="NCBI Taxonomy" id="33114"/>
    <lineage>
        <taxon>Eukaryota</taxon>
        <taxon>Viridiplantae</taxon>
        <taxon>Streptophyta</taxon>
        <taxon>Embryophyta</taxon>
        <taxon>Tracheophyta</taxon>
        <taxon>Spermatophyta</taxon>
        <taxon>Magnoliopsida</taxon>
        <taxon>eudicotyledons</taxon>
        <taxon>Gunneridae</taxon>
        <taxon>Pentapetalae</taxon>
        <taxon>asterids</taxon>
        <taxon>lamiids</taxon>
        <taxon>Solanales</taxon>
        <taxon>Solanaceae</taxon>
        <taxon>Solanoideae</taxon>
        <taxon>Capsiceae</taxon>
        <taxon>Capsicum</taxon>
    </lineage>
</organism>
<dbReference type="AlphaFoldDB" id="A0A2G2V8P0"/>
<dbReference type="SMART" id="SM00432">
    <property type="entry name" value="MADS"/>
    <property type="match status" value="1"/>
</dbReference>
<dbReference type="PRINTS" id="PR00404">
    <property type="entry name" value="MADSDOMAIN"/>
</dbReference>